<reference evidence="2 3" key="1">
    <citation type="submission" date="2014-04" db="EMBL/GenBank/DDBJ databases">
        <title>Marinobacterium kochiensis sp. nov., isolated from sediment sample collected from Kochi backwaters in Kerala, India.</title>
        <authorList>
            <person name="Singh A."/>
            <person name="Pinnaka A.K."/>
        </authorList>
    </citation>
    <scope>NUCLEOTIDE SEQUENCE [LARGE SCALE GENOMIC DNA]</scope>
    <source>
        <strain evidence="2 3">AK27</strain>
    </source>
</reference>
<feature type="compositionally biased region" description="Basic and acidic residues" evidence="1">
    <location>
        <begin position="9"/>
        <end position="19"/>
    </location>
</feature>
<evidence type="ECO:0000313" key="3">
    <source>
        <dbReference type="Proteomes" id="UP000028252"/>
    </source>
</evidence>
<sequence>MHLPFRPPELIRGDEHVGREGSTGELATARTVAVLKNTEVTGDLVLDAAT</sequence>
<comment type="caution">
    <text evidence="2">The sequence shown here is derived from an EMBL/GenBank/DDBJ whole genome shotgun (WGS) entry which is preliminary data.</text>
</comment>
<dbReference type="STRING" id="1232683.ADIMK_2911"/>
<proteinExistence type="predicted"/>
<keyword evidence="3" id="KW-1185">Reference proteome</keyword>
<organism evidence="2 3">
    <name type="scientific">Marinobacterium lacunae</name>
    <dbReference type="NCBI Taxonomy" id="1232683"/>
    <lineage>
        <taxon>Bacteria</taxon>
        <taxon>Pseudomonadati</taxon>
        <taxon>Pseudomonadota</taxon>
        <taxon>Gammaproteobacteria</taxon>
        <taxon>Oceanospirillales</taxon>
        <taxon>Oceanospirillaceae</taxon>
        <taxon>Marinobacterium</taxon>
    </lineage>
</organism>
<gene>
    <name evidence="2" type="ORF">ADIMK_2911</name>
</gene>
<dbReference type="Proteomes" id="UP000028252">
    <property type="component" value="Unassembled WGS sequence"/>
</dbReference>
<accession>A0A081FWN6</accession>
<name>A0A081FWN6_9GAMM</name>
<evidence type="ECO:0000256" key="1">
    <source>
        <dbReference type="SAM" id="MobiDB-lite"/>
    </source>
</evidence>
<evidence type="ECO:0000313" key="2">
    <source>
        <dbReference type="EMBL" id="KEA62941.1"/>
    </source>
</evidence>
<dbReference type="PATRIC" id="fig|1232683.4.peg.2862"/>
<feature type="region of interest" description="Disordered" evidence="1">
    <location>
        <begin position="1"/>
        <end position="24"/>
    </location>
</feature>
<dbReference type="EMBL" id="JMQN01000043">
    <property type="protein sequence ID" value="KEA62941.1"/>
    <property type="molecule type" value="Genomic_DNA"/>
</dbReference>
<dbReference type="AlphaFoldDB" id="A0A081FWN6"/>
<protein>
    <submittedName>
        <fullName evidence="2">Uncharacterized protein</fullName>
    </submittedName>
</protein>